<dbReference type="InterPro" id="IPR002466">
    <property type="entry name" value="A_deamin"/>
</dbReference>
<dbReference type="GO" id="GO:0008251">
    <property type="term" value="F:tRNA-specific adenosine deaminase activity"/>
    <property type="evidence" value="ECO:0007669"/>
    <property type="project" value="TreeGrafter"/>
</dbReference>
<accession>A0AAX4K2U0</accession>
<dbReference type="GO" id="GO:0006382">
    <property type="term" value="P:adenosine to inosine editing"/>
    <property type="evidence" value="ECO:0007669"/>
    <property type="project" value="TreeGrafter"/>
</dbReference>
<sequence>MSSSLQDDLVHASHRLYSTLPAHGKPVIRSNGTPEWSILATTCIVVPSTTETSGNSHRIVPVSLGTGVKCLPYSKLSEYGDTLHDCHAEILARRGFIRWLIWQAGLYNKFTKGEIAKEEESFLDRINGKFRLKDGITTWLYTSMLPCGDASTLYTSAHQSAEEALQWSETDLVATATPPSDNTGVSRGRSGYTSTSTLRTKPGRPDSMPSISMSCSDKIASWSVLGIQGGLLANLFEPIYLKGIVVGGVDTPEAKDDLEWKAHIKNEMERSIWGRLQTIQDSLPYPYILNRPSIHVSSVPFQHSKTSIVSNSWDNALEPAPSPLSISHLPFIPPPNPKKGIKPEIIADGGILGNPWKKGVLMKEKGRSRICKFAILQAYEKLLNEIKEYYEEEPIKNAQSYHEYKHHPGSAYQKAKEILRGTPKRGYTMKGLEMYDNLLSTGIVENTSLDKPVDSGIPLPPLKGWLVSGKNFESFTSFGRIIQEG</sequence>
<dbReference type="GO" id="GO:0003725">
    <property type="term" value="F:double-stranded RNA binding"/>
    <property type="evidence" value="ECO:0007669"/>
    <property type="project" value="TreeGrafter"/>
</dbReference>
<feature type="region of interest" description="Disordered" evidence="1">
    <location>
        <begin position="176"/>
        <end position="210"/>
    </location>
</feature>
<feature type="compositionally biased region" description="Low complexity" evidence="1">
    <location>
        <begin position="183"/>
        <end position="200"/>
    </location>
</feature>
<keyword evidence="4" id="KW-1185">Reference proteome</keyword>
<gene>
    <name evidence="3" type="ORF">L201_006857</name>
</gene>
<dbReference type="PANTHER" id="PTHR10910">
    <property type="entry name" value="EUKARYOTE SPECIFIC DSRNA BINDING PROTEIN"/>
    <property type="match status" value="1"/>
</dbReference>
<organism evidence="3 4">
    <name type="scientific">Kwoniella dendrophila CBS 6074</name>
    <dbReference type="NCBI Taxonomy" id="1295534"/>
    <lineage>
        <taxon>Eukaryota</taxon>
        <taxon>Fungi</taxon>
        <taxon>Dikarya</taxon>
        <taxon>Basidiomycota</taxon>
        <taxon>Agaricomycotina</taxon>
        <taxon>Tremellomycetes</taxon>
        <taxon>Tremellales</taxon>
        <taxon>Cryptococcaceae</taxon>
        <taxon>Kwoniella</taxon>
    </lineage>
</organism>
<dbReference type="Pfam" id="PF02137">
    <property type="entry name" value="A_deamin"/>
    <property type="match status" value="1"/>
</dbReference>
<reference evidence="3 4" key="1">
    <citation type="submission" date="2024-01" db="EMBL/GenBank/DDBJ databases">
        <title>Comparative genomics of Cryptococcus and Kwoniella reveals pathogenesis evolution and contrasting modes of karyotype evolution via chromosome fusion or intercentromeric recombination.</title>
        <authorList>
            <person name="Coelho M.A."/>
            <person name="David-Palma M."/>
            <person name="Shea T."/>
            <person name="Bowers K."/>
            <person name="McGinley-Smith S."/>
            <person name="Mohammad A.W."/>
            <person name="Gnirke A."/>
            <person name="Yurkov A.M."/>
            <person name="Nowrousian M."/>
            <person name="Sun S."/>
            <person name="Cuomo C.A."/>
            <person name="Heitman J."/>
        </authorList>
    </citation>
    <scope>NUCLEOTIDE SEQUENCE [LARGE SCALE GENOMIC DNA]</scope>
    <source>
        <strain evidence="3 4">CBS 6074</strain>
    </source>
</reference>
<dbReference type="Proteomes" id="UP001355207">
    <property type="component" value="Chromosome 9"/>
</dbReference>
<dbReference type="GO" id="GO:0005730">
    <property type="term" value="C:nucleolus"/>
    <property type="evidence" value="ECO:0007669"/>
    <property type="project" value="TreeGrafter"/>
</dbReference>
<dbReference type="PANTHER" id="PTHR10910:SF62">
    <property type="entry name" value="AT07585P-RELATED"/>
    <property type="match status" value="1"/>
</dbReference>
<dbReference type="GO" id="GO:0003726">
    <property type="term" value="F:double-stranded RNA adenosine deaminase activity"/>
    <property type="evidence" value="ECO:0007669"/>
    <property type="project" value="TreeGrafter"/>
</dbReference>
<dbReference type="SMART" id="SM00552">
    <property type="entry name" value="ADEAMc"/>
    <property type="match status" value="1"/>
</dbReference>
<dbReference type="GO" id="GO:0006396">
    <property type="term" value="P:RNA processing"/>
    <property type="evidence" value="ECO:0007669"/>
    <property type="project" value="InterPro"/>
</dbReference>
<dbReference type="RefSeq" id="XP_066078669.1">
    <property type="nucleotide sequence ID" value="XM_066222572.1"/>
</dbReference>
<dbReference type="GO" id="GO:0005737">
    <property type="term" value="C:cytoplasm"/>
    <property type="evidence" value="ECO:0007669"/>
    <property type="project" value="TreeGrafter"/>
</dbReference>
<feature type="domain" description="A to I editase" evidence="2">
    <location>
        <begin position="63"/>
        <end position="405"/>
    </location>
</feature>
<dbReference type="PROSITE" id="PS50141">
    <property type="entry name" value="A_DEAMIN_EDITASE"/>
    <property type="match status" value="1"/>
</dbReference>
<evidence type="ECO:0000313" key="4">
    <source>
        <dbReference type="Proteomes" id="UP001355207"/>
    </source>
</evidence>
<dbReference type="EMBL" id="CP144106">
    <property type="protein sequence ID" value="WWC91907.1"/>
    <property type="molecule type" value="Genomic_DNA"/>
</dbReference>
<evidence type="ECO:0000313" key="3">
    <source>
        <dbReference type="EMBL" id="WWC91907.1"/>
    </source>
</evidence>
<evidence type="ECO:0000256" key="1">
    <source>
        <dbReference type="SAM" id="MobiDB-lite"/>
    </source>
</evidence>
<evidence type="ECO:0000259" key="2">
    <source>
        <dbReference type="PROSITE" id="PS50141"/>
    </source>
</evidence>
<name>A0AAX4K2U0_9TREE</name>
<proteinExistence type="predicted"/>
<dbReference type="AlphaFoldDB" id="A0AAX4K2U0"/>
<protein>
    <recommendedName>
        <fullName evidence="2">A to I editase domain-containing protein</fullName>
    </recommendedName>
</protein>
<dbReference type="GeneID" id="91097526"/>